<dbReference type="PANTHER" id="PTHR30143:SF0">
    <property type="entry name" value="2-KETO-4-PENTENOATE HYDRATASE"/>
    <property type="match status" value="1"/>
</dbReference>
<feature type="domain" description="Fumarylacetoacetase-like C-terminal" evidence="2">
    <location>
        <begin position="87"/>
        <end position="253"/>
    </location>
</feature>
<dbReference type="InterPro" id="IPR011234">
    <property type="entry name" value="Fumarylacetoacetase-like_C"/>
</dbReference>
<dbReference type="Proteomes" id="UP001449795">
    <property type="component" value="Chromosome"/>
</dbReference>
<dbReference type="RefSeq" id="WP_323989366.1">
    <property type="nucleotide sequence ID" value="NZ_CP152276.1"/>
</dbReference>
<dbReference type="GO" id="GO:0016787">
    <property type="term" value="F:hydrolase activity"/>
    <property type="evidence" value="ECO:0007669"/>
    <property type="project" value="UniProtKB-KW"/>
</dbReference>
<proteinExistence type="predicted"/>
<dbReference type="Gene3D" id="3.90.850.10">
    <property type="entry name" value="Fumarylacetoacetase-like, C-terminal domain"/>
    <property type="match status" value="1"/>
</dbReference>
<evidence type="ECO:0000313" key="3">
    <source>
        <dbReference type="EMBL" id="XAE41419.1"/>
    </source>
</evidence>
<evidence type="ECO:0000313" key="4">
    <source>
        <dbReference type="Proteomes" id="UP001449795"/>
    </source>
</evidence>
<dbReference type="PANTHER" id="PTHR30143">
    <property type="entry name" value="ACID HYDRATASE"/>
    <property type="match status" value="1"/>
</dbReference>
<accession>A0ABZ3D0Y4</accession>
<keyword evidence="3" id="KW-0378">Hydrolase</keyword>
<protein>
    <submittedName>
        <fullName evidence="3">Fumarylacetoacetate hydrolase family protein</fullName>
    </submittedName>
</protein>
<name>A0ABZ3D0Y4_9PROT</name>
<reference evidence="3 4" key="1">
    <citation type="submission" date="2024-04" db="EMBL/GenBank/DDBJ databases">
        <title>Complete genome sequence of Nguyenibacter vanlangesis HBCM-1154, a strain capable of nitrogen fixation, IAA production, and phosphorus solubilization isolated from sugarcane soil.</title>
        <authorList>
            <person name="MY HANH P."/>
        </authorList>
    </citation>
    <scope>NUCLEOTIDE SEQUENCE [LARGE SCALE GENOMIC DNA]</scope>
    <source>
        <strain evidence="3 4">HBCM 1154</strain>
    </source>
</reference>
<sequence>MTFSVDRLAESFLRVRAGAPALPRVPDGCDVPSPDAAYQVQHATLRALGGRIAGWKVGAATPDSEPFAAPILDATLFDDGAPTRSSTLPQGLCRHIGVEAEIAYRFGRALPPRAIPYTTDEVCDAIASVHTAIEIIDTRFVEPGSQPALDHLADQQSHGALFVGPGIADWRGLVPVQERVTLAIDGAVVADHPGGNSAGDPIRTLVWLAAHAARYADGLAAGTVVTTGSTTGTLFVPPGTRVSATFAHLGTLSLTC</sequence>
<dbReference type="Pfam" id="PF01557">
    <property type="entry name" value="FAA_hydrolase"/>
    <property type="match status" value="1"/>
</dbReference>
<organism evidence="3 4">
    <name type="scientific">Nguyenibacter vanlangensis</name>
    <dbReference type="NCBI Taxonomy" id="1216886"/>
    <lineage>
        <taxon>Bacteria</taxon>
        <taxon>Pseudomonadati</taxon>
        <taxon>Pseudomonadota</taxon>
        <taxon>Alphaproteobacteria</taxon>
        <taxon>Acetobacterales</taxon>
        <taxon>Acetobacteraceae</taxon>
        <taxon>Nguyenibacter</taxon>
    </lineage>
</organism>
<dbReference type="EMBL" id="CP152276">
    <property type="protein sequence ID" value="XAE41419.1"/>
    <property type="molecule type" value="Genomic_DNA"/>
</dbReference>
<evidence type="ECO:0000256" key="1">
    <source>
        <dbReference type="ARBA" id="ARBA00023239"/>
    </source>
</evidence>
<dbReference type="InterPro" id="IPR036663">
    <property type="entry name" value="Fumarylacetoacetase_C_sf"/>
</dbReference>
<keyword evidence="4" id="KW-1185">Reference proteome</keyword>
<keyword evidence="1" id="KW-0456">Lyase</keyword>
<dbReference type="SUPFAM" id="SSF56529">
    <property type="entry name" value="FAH"/>
    <property type="match status" value="1"/>
</dbReference>
<dbReference type="InterPro" id="IPR050772">
    <property type="entry name" value="Hydratase-Decarb/MhpD_sf"/>
</dbReference>
<gene>
    <name evidence="3" type="ORF">AAC691_14055</name>
</gene>
<evidence type="ECO:0000259" key="2">
    <source>
        <dbReference type="Pfam" id="PF01557"/>
    </source>
</evidence>